<dbReference type="CDD" id="cd04301">
    <property type="entry name" value="NAT_SF"/>
    <property type="match status" value="1"/>
</dbReference>
<dbReference type="Gene3D" id="3.40.630.30">
    <property type="match status" value="1"/>
</dbReference>
<dbReference type="PROSITE" id="PS51186">
    <property type="entry name" value="GNAT"/>
    <property type="match status" value="1"/>
</dbReference>
<keyword evidence="3" id="KW-1185">Reference proteome</keyword>
<protein>
    <recommendedName>
        <fullName evidence="1">N-acetyltransferase domain-containing protein</fullName>
    </recommendedName>
</protein>
<dbReference type="SUPFAM" id="SSF55729">
    <property type="entry name" value="Acyl-CoA N-acyltransferases (Nat)"/>
    <property type="match status" value="1"/>
</dbReference>
<dbReference type="InterPro" id="IPR000182">
    <property type="entry name" value="GNAT_dom"/>
</dbReference>
<dbReference type="AlphaFoldDB" id="A0A1E3PNZ6"/>
<dbReference type="OrthoDB" id="4062597at2759"/>
<organism evidence="2 3">
    <name type="scientific">Nadsonia fulvescens var. elongata DSM 6958</name>
    <dbReference type="NCBI Taxonomy" id="857566"/>
    <lineage>
        <taxon>Eukaryota</taxon>
        <taxon>Fungi</taxon>
        <taxon>Dikarya</taxon>
        <taxon>Ascomycota</taxon>
        <taxon>Saccharomycotina</taxon>
        <taxon>Dipodascomycetes</taxon>
        <taxon>Dipodascales</taxon>
        <taxon>Dipodascales incertae sedis</taxon>
        <taxon>Nadsonia</taxon>
    </lineage>
</organism>
<evidence type="ECO:0000313" key="2">
    <source>
        <dbReference type="EMBL" id="ODQ67155.1"/>
    </source>
</evidence>
<dbReference type="InterPro" id="IPR016181">
    <property type="entry name" value="Acyl_CoA_acyltransferase"/>
</dbReference>
<dbReference type="GO" id="GO:0016747">
    <property type="term" value="F:acyltransferase activity, transferring groups other than amino-acyl groups"/>
    <property type="evidence" value="ECO:0007669"/>
    <property type="project" value="InterPro"/>
</dbReference>
<feature type="domain" description="N-acetyltransferase" evidence="1">
    <location>
        <begin position="53"/>
        <end position="217"/>
    </location>
</feature>
<evidence type="ECO:0000259" key="1">
    <source>
        <dbReference type="PROSITE" id="PS51186"/>
    </source>
</evidence>
<dbReference type="Proteomes" id="UP000095009">
    <property type="component" value="Unassembled WGS sequence"/>
</dbReference>
<proteinExistence type="predicted"/>
<evidence type="ECO:0000313" key="3">
    <source>
        <dbReference type="Proteomes" id="UP000095009"/>
    </source>
</evidence>
<gene>
    <name evidence="2" type="ORF">NADFUDRAFT_49596</name>
</gene>
<dbReference type="EMBL" id="KV454407">
    <property type="protein sequence ID" value="ODQ67155.1"/>
    <property type="molecule type" value="Genomic_DNA"/>
</dbReference>
<dbReference type="Pfam" id="PF00583">
    <property type="entry name" value="Acetyltransf_1"/>
    <property type="match status" value="1"/>
</dbReference>
<name>A0A1E3PNZ6_9ASCO</name>
<reference evidence="2 3" key="1">
    <citation type="journal article" date="2016" name="Proc. Natl. Acad. Sci. U.S.A.">
        <title>Comparative genomics of biotechnologically important yeasts.</title>
        <authorList>
            <person name="Riley R."/>
            <person name="Haridas S."/>
            <person name="Wolfe K.H."/>
            <person name="Lopes M.R."/>
            <person name="Hittinger C.T."/>
            <person name="Goeker M."/>
            <person name="Salamov A.A."/>
            <person name="Wisecaver J.H."/>
            <person name="Long T.M."/>
            <person name="Calvey C.H."/>
            <person name="Aerts A.L."/>
            <person name="Barry K.W."/>
            <person name="Choi C."/>
            <person name="Clum A."/>
            <person name="Coughlan A.Y."/>
            <person name="Deshpande S."/>
            <person name="Douglass A.P."/>
            <person name="Hanson S.J."/>
            <person name="Klenk H.-P."/>
            <person name="LaButti K.M."/>
            <person name="Lapidus A."/>
            <person name="Lindquist E.A."/>
            <person name="Lipzen A.M."/>
            <person name="Meier-Kolthoff J.P."/>
            <person name="Ohm R.A."/>
            <person name="Otillar R.P."/>
            <person name="Pangilinan J.L."/>
            <person name="Peng Y."/>
            <person name="Rokas A."/>
            <person name="Rosa C.A."/>
            <person name="Scheuner C."/>
            <person name="Sibirny A.A."/>
            <person name="Slot J.C."/>
            <person name="Stielow J.B."/>
            <person name="Sun H."/>
            <person name="Kurtzman C.P."/>
            <person name="Blackwell M."/>
            <person name="Grigoriev I.V."/>
            <person name="Jeffries T.W."/>
        </authorList>
    </citation>
    <scope>NUCLEOTIDE SEQUENCE [LARGE SCALE GENOMIC DNA]</scope>
    <source>
        <strain evidence="2 3">DSM 6958</strain>
    </source>
</reference>
<accession>A0A1E3PNZ6</accession>
<sequence>MTVVIPLTNSAADLVPPVIISKALAIRTYTTLDLQQGLKLGAYDHKTATPDTSHLLDVVVRGYDVPRFKYGIVTAPRFLSATEFAEVFSPDGVLTVLYKDDVPIATAGIRFYEDDMTRADPVHRRYCELKCLAVDPAVTAKGYASLLVENAHQLAKELGYHVIVAQVIVEHELDSFYLKRGYIYCSDFKCGVNSAKEENGVEQFFCSREFTLRKFTRELTD</sequence>